<feature type="transmembrane region" description="Helical" evidence="6">
    <location>
        <begin position="122"/>
        <end position="150"/>
    </location>
</feature>
<accession>A0A9J6GMN5</accession>
<feature type="transmembrane region" description="Helical" evidence="6">
    <location>
        <begin position="739"/>
        <end position="761"/>
    </location>
</feature>
<proteinExistence type="predicted"/>
<dbReference type="GO" id="GO:0005886">
    <property type="term" value="C:plasma membrane"/>
    <property type="evidence" value="ECO:0007669"/>
    <property type="project" value="TreeGrafter"/>
</dbReference>
<feature type="compositionally biased region" description="Polar residues" evidence="5">
    <location>
        <begin position="444"/>
        <end position="460"/>
    </location>
</feature>
<name>A0A9J6GMN5_HAELO</name>
<feature type="transmembrane region" description="Helical" evidence="6">
    <location>
        <begin position="822"/>
        <end position="845"/>
    </location>
</feature>
<reference evidence="7 8" key="1">
    <citation type="journal article" date="2020" name="Cell">
        <title>Large-Scale Comparative Analyses of Tick Genomes Elucidate Their Genetic Diversity and Vector Capacities.</title>
        <authorList>
            <consortium name="Tick Genome and Microbiome Consortium (TIGMIC)"/>
            <person name="Jia N."/>
            <person name="Wang J."/>
            <person name="Shi W."/>
            <person name="Du L."/>
            <person name="Sun Y."/>
            <person name="Zhan W."/>
            <person name="Jiang J.F."/>
            <person name="Wang Q."/>
            <person name="Zhang B."/>
            <person name="Ji P."/>
            <person name="Bell-Sakyi L."/>
            <person name="Cui X.M."/>
            <person name="Yuan T.T."/>
            <person name="Jiang B.G."/>
            <person name="Yang W.F."/>
            <person name="Lam T.T."/>
            <person name="Chang Q.C."/>
            <person name="Ding S.J."/>
            <person name="Wang X.J."/>
            <person name="Zhu J.G."/>
            <person name="Ruan X.D."/>
            <person name="Zhao L."/>
            <person name="Wei J.T."/>
            <person name="Ye R.Z."/>
            <person name="Que T.C."/>
            <person name="Du C.H."/>
            <person name="Zhou Y.H."/>
            <person name="Cheng J.X."/>
            <person name="Dai P.F."/>
            <person name="Guo W.B."/>
            <person name="Han X.H."/>
            <person name="Huang E.J."/>
            <person name="Li L.F."/>
            <person name="Wei W."/>
            <person name="Gao Y.C."/>
            <person name="Liu J.Z."/>
            <person name="Shao H.Z."/>
            <person name="Wang X."/>
            <person name="Wang C.C."/>
            <person name="Yang T.C."/>
            <person name="Huo Q.B."/>
            <person name="Li W."/>
            <person name="Chen H.Y."/>
            <person name="Chen S.E."/>
            <person name="Zhou L.G."/>
            <person name="Ni X.B."/>
            <person name="Tian J.H."/>
            <person name="Sheng Y."/>
            <person name="Liu T."/>
            <person name="Pan Y.S."/>
            <person name="Xia L.Y."/>
            <person name="Li J."/>
            <person name="Zhao F."/>
            <person name="Cao W.C."/>
        </authorList>
    </citation>
    <scope>NUCLEOTIDE SEQUENCE [LARGE SCALE GENOMIC DNA]</scope>
    <source>
        <strain evidence="7">HaeL-2018</strain>
    </source>
</reference>
<dbReference type="PANTHER" id="PTHR10283:SF82">
    <property type="entry name" value="SOLUTE CARRIER FAMILY 13 MEMBER 2"/>
    <property type="match status" value="1"/>
</dbReference>
<keyword evidence="8" id="KW-1185">Reference proteome</keyword>
<evidence type="ECO:0000313" key="8">
    <source>
        <dbReference type="Proteomes" id="UP000821853"/>
    </source>
</evidence>
<dbReference type="GO" id="GO:0015137">
    <property type="term" value="F:citrate transmembrane transporter activity"/>
    <property type="evidence" value="ECO:0007669"/>
    <property type="project" value="TreeGrafter"/>
</dbReference>
<dbReference type="PANTHER" id="PTHR10283">
    <property type="entry name" value="SOLUTE CARRIER FAMILY 13 MEMBER"/>
    <property type="match status" value="1"/>
</dbReference>
<dbReference type="GO" id="GO:0015141">
    <property type="term" value="F:succinate transmembrane transporter activity"/>
    <property type="evidence" value="ECO:0007669"/>
    <property type="project" value="TreeGrafter"/>
</dbReference>
<dbReference type="VEuPathDB" id="VectorBase:HLOH_040255"/>
<feature type="transmembrane region" description="Helical" evidence="6">
    <location>
        <begin position="170"/>
        <end position="188"/>
    </location>
</feature>
<organism evidence="7 8">
    <name type="scientific">Haemaphysalis longicornis</name>
    <name type="common">Bush tick</name>
    <dbReference type="NCBI Taxonomy" id="44386"/>
    <lineage>
        <taxon>Eukaryota</taxon>
        <taxon>Metazoa</taxon>
        <taxon>Ecdysozoa</taxon>
        <taxon>Arthropoda</taxon>
        <taxon>Chelicerata</taxon>
        <taxon>Arachnida</taxon>
        <taxon>Acari</taxon>
        <taxon>Parasitiformes</taxon>
        <taxon>Ixodida</taxon>
        <taxon>Ixodoidea</taxon>
        <taxon>Ixodidae</taxon>
        <taxon>Haemaphysalinae</taxon>
        <taxon>Haemaphysalis</taxon>
    </lineage>
</organism>
<feature type="compositionally biased region" description="Polar residues" evidence="5">
    <location>
        <begin position="547"/>
        <end position="563"/>
    </location>
</feature>
<evidence type="ECO:0000256" key="4">
    <source>
        <dbReference type="ARBA" id="ARBA00023136"/>
    </source>
</evidence>
<comment type="caution">
    <text evidence="7">The sequence shown here is derived from an EMBL/GenBank/DDBJ whole genome shotgun (WGS) entry which is preliminary data.</text>
</comment>
<feature type="transmembrane region" description="Helical" evidence="6">
    <location>
        <begin position="661"/>
        <end position="682"/>
    </location>
</feature>
<evidence type="ECO:0000256" key="1">
    <source>
        <dbReference type="ARBA" id="ARBA00004141"/>
    </source>
</evidence>
<keyword evidence="2 6" id="KW-0812">Transmembrane</keyword>
<sequence length="909" mass="100054">MCAKYPALSFSDVRKNWRLLLVCQLRNSGTLTLHFAHSHPLFFGSVPPEYNSDECLWTLTHAGVTTTKKVVTITLDAEMPGRKRRRFTECIELLTPICLLPFLFVNKRAAFEQDDGAAQEGVGIYCIVLTLAGLVGLLLPPPIAAMLPFTILPLGDVYGADELAAEYLELRILVACLMFAIAIVADETRVFYRFCLFTLERYALRMQPLFLYLQLLVLLLSTVLPSTLIVILSSVVIERFVSTVHKEVAGTDQRRRKRSAPALKSLQYFYDEKRKRGGPHPTGVDTRDLFRKAKSVSAISDSVPASESRVNLDTYAGSSSLLSRYKLHPSWRTVESTNVSSSSAQVDRSSHKTSFGRIGFSSHDEGPCQVPARRIRSFGGVSKAPSSILKSKPLSPPLATPPEAYTLAPPAPSSLSPLAEKAERRRGTFPMFVTPLRDVDHESVQGQAVTSPSSPPQTFVSARASPTTSRSKRSSRCSYPNEPKVPETPEPERMQTKDRSAVEKSHSLPCSSARECGSSPLVGSPSAHSSLSKKSRAKASSKRTRSLTVASPQQAGEQSSKISQDGVGHERRDKPVRLGANGLYRDRDKGGSWRNINSGFTTAVRPAFVAGVTFTAIFGNLINLKTVPTRRTLLGMLDWRSPFPMFLRSHDNECPVSGGSWFAVSLPVVLTCCLMGWIAIYWSSIMSCAYGSQYPERYTEGPLLGLSVIAMSMLPASRLRHCWSQRLVSWRAVASRMPWHILFMMGAVMALTRIVEAYRLVETFLGNVDDHFWENRSPKSNLFILASLAAILSEVVISDSLVQLLAPTVLRVASASEVPVSFYAVPVCLVACINVVLPVSIPIFIMHEHLELKCLQMVAYGVFLKSIAVICVFVSMHTIGFIALQGDFAVKRNLIRAFDNATNINGTAI</sequence>
<gene>
    <name evidence="7" type="ORF">HPB48_005870</name>
</gene>
<keyword evidence="4 6" id="KW-0472">Membrane</keyword>
<dbReference type="OMA" id="WRTVEST"/>
<feature type="transmembrane region" description="Helical" evidence="6">
    <location>
        <begin position="857"/>
        <end position="884"/>
    </location>
</feature>
<dbReference type="AlphaFoldDB" id="A0A9J6GMN5"/>
<feature type="compositionally biased region" description="Basic residues" evidence="5">
    <location>
        <begin position="531"/>
        <end position="545"/>
    </location>
</feature>
<feature type="compositionally biased region" description="Basic and acidic residues" evidence="5">
    <location>
        <begin position="567"/>
        <end position="576"/>
    </location>
</feature>
<protein>
    <submittedName>
        <fullName evidence="7">Uncharacterized protein</fullName>
    </submittedName>
</protein>
<feature type="compositionally biased region" description="Basic and acidic residues" evidence="5">
    <location>
        <begin position="484"/>
        <end position="506"/>
    </location>
</feature>
<feature type="compositionally biased region" description="Low complexity" evidence="5">
    <location>
        <begin position="382"/>
        <end position="393"/>
    </location>
</feature>
<evidence type="ECO:0000256" key="3">
    <source>
        <dbReference type="ARBA" id="ARBA00022989"/>
    </source>
</evidence>
<evidence type="ECO:0000256" key="2">
    <source>
        <dbReference type="ARBA" id="ARBA00022692"/>
    </source>
</evidence>
<feature type="transmembrane region" description="Helical" evidence="6">
    <location>
        <begin position="209"/>
        <end position="237"/>
    </location>
</feature>
<feature type="compositionally biased region" description="Low complexity" evidence="5">
    <location>
        <begin position="401"/>
        <end position="419"/>
    </location>
</feature>
<dbReference type="EMBL" id="JABSTR010000008">
    <property type="protein sequence ID" value="KAH9376659.1"/>
    <property type="molecule type" value="Genomic_DNA"/>
</dbReference>
<feature type="transmembrane region" description="Helical" evidence="6">
    <location>
        <begin position="782"/>
        <end position="802"/>
    </location>
</feature>
<evidence type="ECO:0000313" key="7">
    <source>
        <dbReference type="EMBL" id="KAH9376659.1"/>
    </source>
</evidence>
<feature type="region of interest" description="Disordered" evidence="5">
    <location>
        <begin position="441"/>
        <end position="581"/>
    </location>
</feature>
<dbReference type="OrthoDB" id="6513746at2759"/>
<comment type="subcellular location">
    <subcellularLocation>
        <location evidence="1">Membrane</location>
        <topology evidence="1">Multi-pass membrane protein</topology>
    </subcellularLocation>
</comment>
<evidence type="ECO:0000256" key="6">
    <source>
        <dbReference type="SAM" id="Phobius"/>
    </source>
</evidence>
<keyword evidence="3 6" id="KW-1133">Transmembrane helix</keyword>
<feature type="region of interest" description="Disordered" evidence="5">
    <location>
        <begin position="336"/>
        <end position="423"/>
    </location>
</feature>
<evidence type="ECO:0000256" key="5">
    <source>
        <dbReference type="SAM" id="MobiDB-lite"/>
    </source>
</evidence>
<dbReference type="Proteomes" id="UP000821853">
    <property type="component" value="Unassembled WGS sequence"/>
</dbReference>